<protein>
    <submittedName>
        <fullName evidence="1">Uncharacterized protein</fullName>
    </submittedName>
</protein>
<dbReference type="AlphaFoldDB" id="A0A3M7PGU7"/>
<organism evidence="1 2">
    <name type="scientific">Brachionus plicatilis</name>
    <name type="common">Marine rotifer</name>
    <name type="synonym">Brachionus muelleri</name>
    <dbReference type="NCBI Taxonomy" id="10195"/>
    <lineage>
        <taxon>Eukaryota</taxon>
        <taxon>Metazoa</taxon>
        <taxon>Spiralia</taxon>
        <taxon>Gnathifera</taxon>
        <taxon>Rotifera</taxon>
        <taxon>Eurotatoria</taxon>
        <taxon>Monogononta</taxon>
        <taxon>Pseudotrocha</taxon>
        <taxon>Ploima</taxon>
        <taxon>Brachionidae</taxon>
        <taxon>Brachionus</taxon>
    </lineage>
</organism>
<sequence>MINKFSVTHIFLFGIVNSGTKDKNKNFKMKKFFTMSLKIFLQNVSADANFEPPKNSQCRIKIYVLPNLLKRSLDNSLTAYLTFKALSSSQHFFKSMLAPSTLPWDCGCLARPCTNLMAIKITRENRFYNN</sequence>
<proteinExistence type="predicted"/>
<keyword evidence="2" id="KW-1185">Reference proteome</keyword>
<accession>A0A3M7PGU7</accession>
<comment type="caution">
    <text evidence="1">The sequence shown here is derived from an EMBL/GenBank/DDBJ whole genome shotgun (WGS) entry which is preliminary data.</text>
</comment>
<evidence type="ECO:0000313" key="2">
    <source>
        <dbReference type="Proteomes" id="UP000276133"/>
    </source>
</evidence>
<dbReference type="Proteomes" id="UP000276133">
    <property type="component" value="Unassembled WGS sequence"/>
</dbReference>
<dbReference type="EMBL" id="REGN01011114">
    <property type="protein sequence ID" value="RMZ97907.1"/>
    <property type="molecule type" value="Genomic_DNA"/>
</dbReference>
<reference evidence="1 2" key="1">
    <citation type="journal article" date="2018" name="Sci. Rep.">
        <title>Genomic signatures of local adaptation to the degree of environmental predictability in rotifers.</title>
        <authorList>
            <person name="Franch-Gras L."/>
            <person name="Hahn C."/>
            <person name="Garcia-Roger E.M."/>
            <person name="Carmona M.J."/>
            <person name="Serra M."/>
            <person name="Gomez A."/>
        </authorList>
    </citation>
    <scope>NUCLEOTIDE SEQUENCE [LARGE SCALE GENOMIC DNA]</scope>
    <source>
        <strain evidence="1">HYR1</strain>
    </source>
</reference>
<evidence type="ECO:0000313" key="1">
    <source>
        <dbReference type="EMBL" id="RMZ97907.1"/>
    </source>
</evidence>
<name>A0A3M7PGU7_BRAPC</name>
<gene>
    <name evidence="1" type="ORF">BpHYR1_027820</name>
</gene>